<sequence length="121" mass="14478">MNEIIDQLFEKITERTHDLDPIYYQKTDNFHTELGIVYQYGLPQLERNRFVRRLHDIASDVLEELSFGELHEIASVRNLKRIWEMPAALNDNPRNRRRLHAHAMHHLVSNYALSTYPQLLR</sequence>
<keyword evidence="2" id="KW-1185">Reference proteome</keyword>
<dbReference type="Proteomes" id="UP000239907">
    <property type="component" value="Unassembled WGS sequence"/>
</dbReference>
<comment type="caution">
    <text evidence="1">The sequence shown here is derived from an EMBL/GenBank/DDBJ whole genome shotgun (WGS) entry which is preliminary data.</text>
</comment>
<accession>A0A2S7TYM3</accession>
<organism evidence="1 2">
    <name type="scientific">Rubritalea profundi</name>
    <dbReference type="NCBI Taxonomy" id="1658618"/>
    <lineage>
        <taxon>Bacteria</taxon>
        <taxon>Pseudomonadati</taxon>
        <taxon>Verrucomicrobiota</taxon>
        <taxon>Verrucomicrobiia</taxon>
        <taxon>Verrucomicrobiales</taxon>
        <taxon>Rubritaleaceae</taxon>
        <taxon>Rubritalea</taxon>
    </lineage>
</organism>
<proteinExistence type="predicted"/>
<protein>
    <submittedName>
        <fullName evidence="1">Uncharacterized protein</fullName>
    </submittedName>
</protein>
<reference evidence="1 2" key="1">
    <citation type="submission" date="2016-12" db="EMBL/GenBank/DDBJ databases">
        <title>Study of bacterial adaptation to deep sea.</title>
        <authorList>
            <person name="Song J."/>
            <person name="Yoshizawa S."/>
            <person name="Kogure K."/>
        </authorList>
    </citation>
    <scope>NUCLEOTIDE SEQUENCE [LARGE SCALE GENOMIC DNA]</scope>
    <source>
        <strain evidence="1 2">SAORIC-165</strain>
    </source>
</reference>
<dbReference type="RefSeq" id="WP_105041905.1">
    <property type="nucleotide sequence ID" value="NZ_MQWA01000001.1"/>
</dbReference>
<name>A0A2S7TYM3_9BACT</name>
<evidence type="ECO:0000313" key="2">
    <source>
        <dbReference type="Proteomes" id="UP000239907"/>
    </source>
</evidence>
<evidence type="ECO:0000313" key="1">
    <source>
        <dbReference type="EMBL" id="PQJ27420.1"/>
    </source>
</evidence>
<dbReference type="EMBL" id="MQWA01000001">
    <property type="protein sequence ID" value="PQJ27420.1"/>
    <property type="molecule type" value="Genomic_DNA"/>
</dbReference>
<dbReference type="AlphaFoldDB" id="A0A2S7TYM3"/>
<gene>
    <name evidence="1" type="ORF">BSZ32_02185</name>
</gene>